<dbReference type="GO" id="GO:0004252">
    <property type="term" value="F:serine-type endopeptidase activity"/>
    <property type="evidence" value="ECO:0007669"/>
    <property type="project" value="InterPro"/>
</dbReference>
<sequence length="173" mass="17567">MSLGGPFSRTTNDAIASAVEEGAFIAVAAGNEGEDASHSSPASAPQVRNPNPQPTIKILTNSTPQACTVGATTRSDSIASFSNFGPLLDIFAPGQNITSAWIGSRTSVNTISGTSMATPHIAGLAAYLLALEGPRSPAQLCERIRELATKDVIGNLDGGDGSPNLIAYNGNGA</sequence>
<dbReference type="Proteomes" id="UP000016932">
    <property type="component" value="Unassembled WGS sequence"/>
</dbReference>
<evidence type="ECO:0000259" key="7">
    <source>
        <dbReference type="Pfam" id="PF00082"/>
    </source>
</evidence>
<comment type="caution">
    <text evidence="5">Lacks conserved residue(s) required for the propagation of feature annotation.</text>
</comment>
<comment type="similarity">
    <text evidence="1 5">Belongs to the peptidase S8 family.</text>
</comment>
<gene>
    <name evidence="8" type="ORF">MYCFIDRAFT_210104</name>
</gene>
<dbReference type="PANTHER" id="PTHR43806">
    <property type="entry name" value="PEPTIDASE S8"/>
    <property type="match status" value="1"/>
</dbReference>
<evidence type="ECO:0000313" key="8">
    <source>
        <dbReference type="EMBL" id="EME89472.1"/>
    </source>
</evidence>
<dbReference type="InterPro" id="IPR000209">
    <property type="entry name" value="Peptidase_S8/S53_dom"/>
</dbReference>
<evidence type="ECO:0000256" key="4">
    <source>
        <dbReference type="ARBA" id="ARBA00022825"/>
    </source>
</evidence>
<dbReference type="AlphaFoldDB" id="N1QCK8"/>
<protein>
    <recommendedName>
        <fullName evidence="7">Peptidase S8/S53 domain-containing protein</fullName>
    </recommendedName>
</protein>
<dbReference type="KEGG" id="pfj:MYCFIDRAFT_210104"/>
<dbReference type="RefSeq" id="XP_007922081.1">
    <property type="nucleotide sequence ID" value="XM_007923890.1"/>
</dbReference>
<evidence type="ECO:0000256" key="6">
    <source>
        <dbReference type="SAM" id="MobiDB-lite"/>
    </source>
</evidence>
<evidence type="ECO:0000256" key="1">
    <source>
        <dbReference type="ARBA" id="ARBA00011073"/>
    </source>
</evidence>
<dbReference type="InterPro" id="IPR036852">
    <property type="entry name" value="Peptidase_S8/S53_dom_sf"/>
</dbReference>
<dbReference type="VEuPathDB" id="FungiDB:MYCFIDRAFT_210104"/>
<dbReference type="GO" id="GO:0006508">
    <property type="term" value="P:proteolysis"/>
    <property type="evidence" value="ECO:0007669"/>
    <property type="project" value="UniProtKB-KW"/>
</dbReference>
<keyword evidence="3" id="KW-0378">Hydrolase</keyword>
<keyword evidence="9" id="KW-1185">Reference proteome</keyword>
<dbReference type="InterPro" id="IPR023828">
    <property type="entry name" value="Peptidase_S8_Ser-AS"/>
</dbReference>
<reference evidence="8 9" key="1">
    <citation type="journal article" date="2012" name="PLoS Pathog.">
        <title>Diverse lifestyles and strategies of plant pathogenesis encoded in the genomes of eighteen Dothideomycetes fungi.</title>
        <authorList>
            <person name="Ohm R.A."/>
            <person name="Feau N."/>
            <person name="Henrissat B."/>
            <person name="Schoch C.L."/>
            <person name="Horwitz B.A."/>
            <person name="Barry K.W."/>
            <person name="Condon B.J."/>
            <person name="Copeland A.C."/>
            <person name="Dhillon B."/>
            <person name="Glaser F."/>
            <person name="Hesse C.N."/>
            <person name="Kosti I."/>
            <person name="LaButti K."/>
            <person name="Lindquist E.A."/>
            <person name="Lucas S."/>
            <person name="Salamov A.A."/>
            <person name="Bradshaw R.E."/>
            <person name="Ciuffetti L."/>
            <person name="Hamelin R.C."/>
            <person name="Kema G.H.J."/>
            <person name="Lawrence C."/>
            <person name="Scott J.A."/>
            <person name="Spatafora J.W."/>
            <person name="Turgeon B.G."/>
            <person name="de Wit P.J.G.M."/>
            <person name="Zhong S."/>
            <person name="Goodwin S.B."/>
            <person name="Grigoriev I.V."/>
        </authorList>
    </citation>
    <scope>NUCLEOTIDE SEQUENCE [LARGE SCALE GENOMIC DNA]</scope>
    <source>
        <strain evidence="8 9">CIRAD86</strain>
    </source>
</reference>
<dbReference type="OrthoDB" id="206201at2759"/>
<dbReference type="GeneID" id="19336988"/>
<keyword evidence="4" id="KW-0720">Serine protease</keyword>
<evidence type="ECO:0000256" key="5">
    <source>
        <dbReference type="PROSITE-ProRule" id="PRU01240"/>
    </source>
</evidence>
<proteinExistence type="inferred from homology"/>
<dbReference type="HOGENOM" id="CLU_011263_6_3_1"/>
<dbReference type="SUPFAM" id="SSF52743">
    <property type="entry name" value="Subtilisin-like"/>
    <property type="match status" value="1"/>
</dbReference>
<feature type="region of interest" description="Disordered" evidence="6">
    <location>
        <begin position="31"/>
        <end position="54"/>
    </location>
</feature>
<feature type="domain" description="Peptidase S8/S53" evidence="7">
    <location>
        <begin position="1"/>
        <end position="149"/>
    </location>
</feature>
<evidence type="ECO:0000313" key="9">
    <source>
        <dbReference type="Proteomes" id="UP000016932"/>
    </source>
</evidence>
<organism evidence="8 9">
    <name type="scientific">Pseudocercospora fijiensis (strain CIRAD86)</name>
    <name type="common">Black leaf streak disease fungus</name>
    <name type="synonym">Mycosphaerella fijiensis</name>
    <dbReference type="NCBI Taxonomy" id="383855"/>
    <lineage>
        <taxon>Eukaryota</taxon>
        <taxon>Fungi</taxon>
        <taxon>Dikarya</taxon>
        <taxon>Ascomycota</taxon>
        <taxon>Pezizomycotina</taxon>
        <taxon>Dothideomycetes</taxon>
        <taxon>Dothideomycetidae</taxon>
        <taxon>Mycosphaerellales</taxon>
        <taxon>Mycosphaerellaceae</taxon>
        <taxon>Pseudocercospora</taxon>
    </lineage>
</organism>
<dbReference type="PROSITE" id="PS51892">
    <property type="entry name" value="SUBTILASE"/>
    <property type="match status" value="1"/>
</dbReference>
<evidence type="ECO:0000256" key="2">
    <source>
        <dbReference type="ARBA" id="ARBA00022670"/>
    </source>
</evidence>
<feature type="compositionally biased region" description="Polar residues" evidence="6">
    <location>
        <begin position="38"/>
        <end position="50"/>
    </location>
</feature>
<dbReference type="Pfam" id="PF00082">
    <property type="entry name" value="Peptidase_S8"/>
    <property type="match status" value="1"/>
</dbReference>
<dbReference type="InterPro" id="IPR050131">
    <property type="entry name" value="Peptidase_S8_subtilisin-like"/>
</dbReference>
<accession>N1QCK8</accession>
<name>N1QCK8_PSEFD</name>
<keyword evidence="2" id="KW-0645">Protease</keyword>
<dbReference type="PROSITE" id="PS00138">
    <property type="entry name" value="SUBTILASE_SER"/>
    <property type="match status" value="1"/>
</dbReference>
<dbReference type="eggNOG" id="KOG1153">
    <property type="taxonomic scope" value="Eukaryota"/>
</dbReference>
<evidence type="ECO:0000256" key="3">
    <source>
        <dbReference type="ARBA" id="ARBA00022801"/>
    </source>
</evidence>
<dbReference type="PANTHER" id="PTHR43806:SF58">
    <property type="entry name" value="ALKALINE PROTEASE 1-RELATED"/>
    <property type="match status" value="1"/>
</dbReference>
<dbReference type="EMBL" id="KB446555">
    <property type="protein sequence ID" value="EME89472.1"/>
    <property type="molecule type" value="Genomic_DNA"/>
</dbReference>
<dbReference type="Gene3D" id="3.40.50.200">
    <property type="entry name" value="Peptidase S8/S53 domain"/>
    <property type="match status" value="1"/>
</dbReference>